<keyword evidence="3 6" id="KW-0347">Helicase</keyword>
<dbReference type="AlphaFoldDB" id="A0AAV3PJY2"/>
<evidence type="ECO:0000313" key="6">
    <source>
        <dbReference type="EMBL" id="GAA0152062.1"/>
    </source>
</evidence>
<dbReference type="PANTHER" id="PTHR47959">
    <property type="entry name" value="ATP-DEPENDENT RNA HELICASE RHLE-RELATED"/>
    <property type="match status" value="1"/>
</dbReference>
<dbReference type="Proteomes" id="UP001454036">
    <property type="component" value="Unassembled WGS sequence"/>
</dbReference>
<dbReference type="GO" id="GO:0016787">
    <property type="term" value="F:hydrolase activity"/>
    <property type="evidence" value="ECO:0007669"/>
    <property type="project" value="UniProtKB-KW"/>
</dbReference>
<keyword evidence="1" id="KW-0547">Nucleotide-binding</keyword>
<evidence type="ECO:0000256" key="3">
    <source>
        <dbReference type="ARBA" id="ARBA00022806"/>
    </source>
</evidence>
<dbReference type="PANTHER" id="PTHR47959:SF1">
    <property type="entry name" value="ATP-DEPENDENT RNA HELICASE DBPA"/>
    <property type="match status" value="1"/>
</dbReference>
<protein>
    <submittedName>
        <fullName evidence="6">RNA helicase</fullName>
    </submittedName>
</protein>
<dbReference type="EMBL" id="BAABME010017963">
    <property type="protein sequence ID" value="GAA0152062.1"/>
    <property type="molecule type" value="Genomic_DNA"/>
</dbReference>
<proteinExistence type="predicted"/>
<dbReference type="GO" id="GO:0005829">
    <property type="term" value="C:cytosol"/>
    <property type="evidence" value="ECO:0007669"/>
    <property type="project" value="TreeGrafter"/>
</dbReference>
<gene>
    <name evidence="6" type="ORF">LIER_37413</name>
</gene>
<evidence type="ECO:0000256" key="1">
    <source>
        <dbReference type="ARBA" id="ARBA00022741"/>
    </source>
</evidence>
<dbReference type="GO" id="GO:0003676">
    <property type="term" value="F:nucleic acid binding"/>
    <property type="evidence" value="ECO:0007669"/>
    <property type="project" value="InterPro"/>
</dbReference>
<dbReference type="SUPFAM" id="SSF52540">
    <property type="entry name" value="P-loop containing nucleoside triphosphate hydrolases"/>
    <property type="match status" value="1"/>
</dbReference>
<dbReference type="Pfam" id="PF00270">
    <property type="entry name" value="DEAD"/>
    <property type="match status" value="1"/>
</dbReference>
<dbReference type="InterPro" id="IPR050079">
    <property type="entry name" value="DEAD_box_RNA_helicase"/>
</dbReference>
<accession>A0AAV3PJY2</accession>
<sequence length="134" mass="14458">MNMNMKKKAKPMEAVAAMATVKMKESVSVVVEDPNAVSCFRISKALREALKKKGIESLFPIQAMTFNAVLDGSDLVGRARTGQGKTLAFVLPILESITNGPAKESRKTGYGRAPSVLVLLPTRELATQVLVKEP</sequence>
<evidence type="ECO:0000259" key="5">
    <source>
        <dbReference type="Pfam" id="PF00270"/>
    </source>
</evidence>
<reference evidence="6 7" key="1">
    <citation type="submission" date="2024-01" db="EMBL/GenBank/DDBJ databases">
        <title>The complete chloroplast genome sequence of Lithospermum erythrorhizon: insights into the phylogenetic relationship among Boraginaceae species and the maternal lineages of purple gromwells.</title>
        <authorList>
            <person name="Okada T."/>
            <person name="Watanabe K."/>
        </authorList>
    </citation>
    <scope>NUCLEOTIDE SEQUENCE [LARGE SCALE GENOMIC DNA]</scope>
</reference>
<keyword evidence="4" id="KW-0067">ATP-binding</keyword>
<comment type="caution">
    <text evidence="6">The sequence shown here is derived from an EMBL/GenBank/DDBJ whole genome shotgun (WGS) entry which is preliminary data.</text>
</comment>
<dbReference type="GO" id="GO:0003724">
    <property type="term" value="F:RNA helicase activity"/>
    <property type="evidence" value="ECO:0007669"/>
    <property type="project" value="TreeGrafter"/>
</dbReference>
<dbReference type="Gene3D" id="3.40.50.300">
    <property type="entry name" value="P-loop containing nucleotide triphosphate hydrolases"/>
    <property type="match status" value="1"/>
</dbReference>
<dbReference type="InterPro" id="IPR011545">
    <property type="entry name" value="DEAD/DEAH_box_helicase_dom"/>
</dbReference>
<evidence type="ECO:0000256" key="4">
    <source>
        <dbReference type="ARBA" id="ARBA00022840"/>
    </source>
</evidence>
<dbReference type="GO" id="GO:0005524">
    <property type="term" value="F:ATP binding"/>
    <property type="evidence" value="ECO:0007669"/>
    <property type="project" value="UniProtKB-KW"/>
</dbReference>
<keyword evidence="7" id="KW-1185">Reference proteome</keyword>
<name>A0AAV3PJY2_LITER</name>
<organism evidence="6 7">
    <name type="scientific">Lithospermum erythrorhizon</name>
    <name type="common">Purple gromwell</name>
    <name type="synonym">Lithospermum officinale var. erythrorhizon</name>
    <dbReference type="NCBI Taxonomy" id="34254"/>
    <lineage>
        <taxon>Eukaryota</taxon>
        <taxon>Viridiplantae</taxon>
        <taxon>Streptophyta</taxon>
        <taxon>Embryophyta</taxon>
        <taxon>Tracheophyta</taxon>
        <taxon>Spermatophyta</taxon>
        <taxon>Magnoliopsida</taxon>
        <taxon>eudicotyledons</taxon>
        <taxon>Gunneridae</taxon>
        <taxon>Pentapetalae</taxon>
        <taxon>asterids</taxon>
        <taxon>lamiids</taxon>
        <taxon>Boraginales</taxon>
        <taxon>Boraginaceae</taxon>
        <taxon>Boraginoideae</taxon>
        <taxon>Lithospermeae</taxon>
        <taxon>Lithospermum</taxon>
    </lineage>
</organism>
<evidence type="ECO:0000256" key="2">
    <source>
        <dbReference type="ARBA" id="ARBA00022801"/>
    </source>
</evidence>
<feature type="domain" description="DEAD/DEAH-box helicase" evidence="5">
    <location>
        <begin position="60"/>
        <end position="130"/>
    </location>
</feature>
<dbReference type="InterPro" id="IPR027417">
    <property type="entry name" value="P-loop_NTPase"/>
</dbReference>
<evidence type="ECO:0000313" key="7">
    <source>
        <dbReference type="Proteomes" id="UP001454036"/>
    </source>
</evidence>
<keyword evidence="2" id="KW-0378">Hydrolase</keyword>